<evidence type="ECO:0000313" key="4">
    <source>
        <dbReference type="EMBL" id="EQB56693.1"/>
    </source>
</evidence>
<dbReference type="InterPro" id="IPR052146">
    <property type="entry name" value="HOT1"/>
</dbReference>
<reference evidence="5" key="1">
    <citation type="journal article" date="2013" name="Mol. Plant Microbe Interact.">
        <title>Global aspects of pacC regulation of pathogenicity genes in Colletotrichum gloeosporioides as revealed by transcriptome analysis.</title>
        <authorList>
            <person name="Alkan N."/>
            <person name="Meng X."/>
            <person name="Friedlander G."/>
            <person name="Reuveni E."/>
            <person name="Sukno S."/>
            <person name="Sherman A."/>
            <person name="Thon M."/>
            <person name="Fluhr R."/>
            <person name="Prusky D."/>
        </authorList>
    </citation>
    <scope>NUCLEOTIDE SEQUENCE [LARGE SCALE GENOMIC DNA]</scope>
    <source>
        <strain evidence="5">Cg-14</strain>
    </source>
</reference>
<feature type="compositionally biased region" description="Basic residues" evidence="2">
    <location>
        <begin position="179"/>
        <end position="188"/>
    </location>
</feature>
<gene>
    <name evidence="4" type="ORF">CGLO_03282</name>
</gene>
<dbReference type="Proteomes" id="UP000015530">
    <property type="component" value="Unassembled WGS sequence"/>
</dbReference>
<dbReference type="PANTHER" id="PTHR37784">
    <property type="entry name" value="PROTEIN MSN1"/>
    <property type="match status" value="1"/>
</dbReference>
<feature type="coiled-coil region" evidence="1">
    <location>
        <begin position="54"/>
        <end position="81"/>
    </location>
</feature>
<feature type="compositionally biased region" description="Pro residues" evidence="2">
    <location>
        <begin position="28"/>
        <end position="41"/>
    </location>
</feature>
<proteinExistence type="predicted"/>
<comment type="caution">
    <text evidence="4">The sequence shown here is derived from an EMBL/GenBank/DDBJ whole genome shotgun (WGS) entry which is preliminary data.</text>
</comment>
<dbReference type="GO" id="GO:0000978">
    <property type="term" value="F:RNA polymerase II cis-regulatory region sequence-specific DNA binding"/>
    <property type="evidence" value="ECO:0007669"/>
    <property type="project" value="TreeGrafter"/>
</dbReference>
<protein>
    <recommendedName>
        <fullName evidence="3">Transcription activator GCR1-like domain-containing protein</fullName>
    </recommendedName>
</protein>
<name>T0KVY3_COLGC</name>
<feature type="region of interest" description="Disordered" evidence="2">
    <location>
        <begin position="11"/>
        <end position="43"/>
    </location>
</feature>
<dbReference type="STRING" id="1237896.T0KVY3"/>
<feature type="compositionally biased region" description="Basic and acidic residues" evidence="2">
    <location>
        <begin position="357"/>
        <end position="366"/>
    </location>
</feature>
<feature type="compositionally biased region" description="Acidic residues" evidence="2">
    <location>
        <begin position="415"/>
        <end position="424"/>
    </location>
</feature>
<evidence type="ECO:0000256" key="1">
    <source>
        <dbReference type="SAM" id="Coils"/>
    </source>
</evidence>
<keyword evidence="1" id="KW-0175">Coiled coil</keyword>
<evidence type="ECO:0000313" key="5">
    <source>
        <dbReference type="Proteomes" id="UP000015530"/>
    </source>
</evidence>
<feature type="compositionally biased region" description="Acidic residues" evidence="2">
    <location>
        <begin position="367"/>
        <end position="381"/>
    </location>
</feature>
<organism evidence="4 5">
    <name type="scientific">Colletotrichum gloeosporioides (strain Cg-14)</name>
    <name type="common">Anthracnose fungus</name>
    <name type="synonym">Glomerella cingulata</name>
    <dbReference type="NCBI Taxonomy" id="1237896"/>
    <lineage>
        <taxon>Eukaryota</taxon>
        <taxon>Fungi</taxon>
        <taxon>Dikarya</taxon>
        <taxon>Ascomycota</taxon>
        <taxon>Pezizomycotina</taxon>
        <taxon>Sordariomycetes</taxon>
        <taxon>Hypocreomycetidae</taxon>
        <taxon>Glomerellales</taxon>
        <taxon>Glomerellaceae</taxon>
        <taxon>Colletotrichum</taxon>
        <taxon>Colletotrichum gloeosporioides species complex</taxon>
    </lineage>
</organism>
<dbReference type="PANTHER" id="PTHR37784:SF2">
    <property type="entry name" value="HIGH-OSMOLARITY-INDUCED TRANSCRIPTION PROTEIN 1"/>
    <property type="match status" value="1"/>
</dbReference>
<feature type="region of interest" description="Disordered" evidence="2">
    <location>
        <begin position="159"/>
        <end position="229"/>
    </location>
</feature>
<feature type="region of interest" description="Disordered" evidence="2">
    <location>
        <begin position="402"/>
        <end position="424"/>
    </location>
</feature>
<dbReference type="EMBL" id="AMYD01000679">
    <property type="protein sequence ID" value="EQB56693.1"/>
    <property type="molecule type" value="Genomic_DNA"/>
</dbReference>
<dbReference type="InterPro" id="IPR022210">
    <property type="entry name" value="TF_GCR1-like"/>
</dbReference>
<evidence type="ECO:0000259" key="3">
    <source>
        <dbReference type="Pfam" id="PF12550"/>
    </source>
</evidence>
<feature type="domain" description="Transcription activator GCR1-like" evidence="3">
    <location>
        <begin position="247"/>
        <end position="322"/>
    </location>
</feature>
<feature type="compositionally biased region" description="Basic residues" evidence="2">
    <location>
        <begin position="343"/>
        <end position="353"/>
    </location>
</feature>
<accession>T0KVY3</accession>
<dbReference type="GO" id="GO:0000981">
    <property type="term" value="F:DNA-binding transcription factor activity, RNA polymerase II-specific"/>
    <property type="evidence" value="ECO:0007669"/>
    <property type="project" value="TreeGrafter"/>
</dbReference>
<feature type="compositionally biased region" description="Polar residues" evidence="2">
    <location>
        <begin position="403"/>
        <end position="414"/>
    </location>
</feature>
<dbReference type="OrthoDB" id="428577at2759"/>
<dbReference type="Pfam" id="PF12550">
    <property type="entry name" value="GCR1_C"/>
    <property type="match status" value="1"/>
</dbReference>
<feature type="region of interest" description="Disordered" evidence="2">
    <location>
        <begin position="339"/>
        <end position="386"/>
    </location>
</feature>
<dbReference type="GO" id="GO:0060963">
    <property type="term" value="P:positive regulation of ribosomal protein gene transcription by RNA polymerase II"/>
    <property type="evidence" value="ECO:0007669"/>
    <property type="project" value="TreeGrafter"/>
</dbReference>
<dbReference type="HOGENOM" id="CLU_647238_0_0_1"/>
<sequence length="424" mass="47456">MGIAKRVRLVDYSDSESDNDINNSEVVAPPPHAQGDAPPPETENEIAKIVIELQKKYIREYEEIQRRQDEWRQEIRKWEIGFEGKWELQRRLLVDVIPKATGIRVGEMLDREGIISAADATSEAQIPSSPFATQPAPAVAAAPGWGQVLARADVTATESEAKMYDGPEPIATAVPTQPRRTRSTGKKAPRAEVPSSLRRLNQAARKIGGSADSKQQHRVEPPTPYDDPKYCSPLTITDECGNQKPLFKFQPTPDTVEELWAEYRHGLGGQPPVEQLEVKYRAKWRNDTYGRSWFTRRKPFWDKMKQMLTDGKTEDEALEVMRALSKGSVPGLMGRLCKERAGKGLRPRKRKASHSLSETERARGGSEDDVVSEAEPSDSDVEVGRSNPVVLRKRIKMLKVGNLSGNSETGTNSGWEDDYGPWED</sequence>
<evidence type="ECO:0000256" key="2">
    <source>
        <dbReference type="SAM" id="MobiDB-lite"/>
    </source>
</evidence>
<dbReference type="AlphaFoldDB" id="T0KVY3"/>